<accession>A0A0F5LPV9</accession>
<gene>
    <name evidence="3" type="ORF">SAMN02745223_03147</name>
    <name evidence="2" type="ORF">VW29_10450</name>
</gene>
<evidence type="ECO:0000313" key="2">
    <source>
        <dbReference type="EMBL" id="KKB84376.1"/>
    </source>
</evidence>
<dbReference type="InterPro" id="IPR036709">
    <property type="entry name" value="Autotransporte_beta_dom_sf"/>
</dbReference>
<name>A0A0F5LPV9_9HYPH</name>
<dbReference type="EMBL" id="LAJF01000076">
    <property type="protein sequence ID" value="KKB84376.1"/>
    <property type="molecule type" value="Genomic_DNA"/>
</dbReference>
<reference evidence="3 5" key="2">
    <citation type="submission" date="2016-11" db="EMBL/GenBank/DDBJ databases">
        <authorList>
            <person name="Jaros S."/>
            <person name="Januszkiewicz K."/>
            <person name="Wedrychowicz H."/>
        </authorList>
    </citation>
    <scope>NUCLEOTIDE SEQUENCE [LARGE SCALE GENOMIC DNA]</scope>
    <source>
        <strain evidence="3 5">DSM 17137</strain>
    </source>
</reference>
<sequence length="415" mass="42620">MIDLGTLGGMSSMANGVSSGGDYVVGSSQDPGGAIAFRWDEERGMVAVEELLSEDDVDVGDWRLQVANDVSTDGRVIIGTMNRAAENRAFLARLGDGTGGGGGGVMDVEEYNRTLYAGAGGIASAGEFLSWLPMNGAHHRPLMMTPDLTGDMCAWASGDFAHHGGTSTGLALAEIGACTDLAGGSVRIGGAVGTTRSWQDLSLGGASRLAGQYVLGEVDWQPDGTPLLLSATGMLGGWQANVGRAYSNGAATAVSSGQTRATGGVIRLRADWLEAVSLGNTTFNPWTSVSLGALHVDGYTESSGPFPALFNAQSMTHVDVRVGLTAVTEFSSQTKLSTTFEVAHRSGTAPGASGQVDGLFAFSLGGGRQSQTWVRAGVELDHKITDNLSLSTSVHLATAGRDPSIAGSLGVKAVF</sequence>
<evidence type="ECO:0000313" key="3">
    <source>
        <dbReference type="EMBL" id="SHF62352.1"/>
    </source>
</evidence>
<organism evidence="2 4">
    <name type="scientific">Devosia limi DSM 17137</name>
    <dbReference type="NCBI Taxonomy" id="1121477"/>
    <lineage>
        <taxon>Bacteria</taxon>
        <taxon>Pseudomonadati</taxon>
        <taxon>Pseudomonadota</taxon>
        <taxon>Alphaproteobacteria</taxon>
        <taxon>Hyphomicrobiales</taxon>
        <taxon>Devosiaceae</taxon>
        <taxon>Devosia</taxon>
    </lineage>
</organism>
<feature type="domain" description="Autotransporter" evidence="1">
    <location>
        <begin position="147"/>
        <end position="415"/>
    </location>
</feature>
<dbReference type="PROSITE" id="PS51208">
    <property type="entry name" value="AUTOTRANSPORTER"/>
    <property type="match status" value="1"/>
</dbReference>
<dbReference type="STRING" id="1121477.SAMN02745223_03147"/>
<evidence type="ECO:0000313" key="5">
    <source>
        <dbReference type="Proteomes" id="UP000184533"/>
    </source>
</evidence>
<dbReference type="Proteomes" id="UP000184533">
    <property type="component" value="Unassembled WGS sequence"/>
</dbReference>
<dbReference type="SUPFAM" id="SSF103515">
    <property type="entry name" value="Autotransporter"/>
    <property type="match status" value="1"/>
</dbReference>
<dbReference type="EMBL" id="FQVC01000010">
    <property type="protein sequence ID" value="SHF62352.1"/>
    <property type="molecule type" value="Genomic_DNA"/>
</dbReference>
<dbReference type="InterPro" id="IPR005546">
    <property type="entry name" value="Autotransporte_beta"/>
</dbReference>
<dbReference type="AlphaFoldDB" id="A0A0F5LPV9"/>
<proteinExistence type="predicted"/>
<reference evidence="2 4" key="1">
    <citation type="submission" date="2015-03" db="EMBL/GenBank/DDBJ databases">
        <authorList>
            <person name="Hassan Y.I."/>
            <person name="Lepp D."/>
            <person name="Zhou T."/>
        </authorList>
    </citation>
    <scope>NUCLEOTIDE SEQUENCE [LARGE SCALE GENOMIC DNA]</scope>
    <source>
        <strain evidence="2 4">DSM 17137</strain>
    </source>
</reference>
<keyword evidence="4" id="KW-1185">Reference proteome</keyword>
<protein>
    <submittedName>
        <fullName evidence="3">Autotransporter beta-domain-containing protein</fullName>
    </submittedName>
</protein>
<evidence type="ECO:0000313" key="4">
    <source>
        <dbReference type="Proteomes" id="UP000033608"/>
    </source>
</evidence>
<evidence type="ECO:0000259" key="1">
    <source>
        <dbReference type="PROSITE" id="PS51208"/>
    </source>
</evidence>
<dbReference type="Proteomes" id="UP000033608">
    <property type="component" value="Unassembled WGS sequence"/>
</dbReference>
<dbReference type="Pfam" id="PF03797">
    <property type="entry name" value="Autotransporter"/>
    <property type="match status" value="1"/>
</dbReference>
<dbReference type="PATRIC" id="fig|1121477.3.peg.3218"/>
<dbReference type="Gene3D" id="2.40.128.130">
    <property type="entry name" value="Autotransporter beta-domain"/>
    <property type="match status" value="1"/>
</dbReference>